<reference evidence="2" key="1">
    <citation type="submission" date="2016-07" db="EMBL/GenBank/DDBJ databases">
        <authorList>
            <person name="Bretaudeau A."/>
        </authorList>
    </citation>
    <scope>NUCLEOTIDE SEQUENCE</scope>
    <source>
        <strain evidence="2">Rice</strain>
        <tissue evidence="2">Whole body</tissue>
    </source>
</reference>
<feature type="region of interest" description="Disordered" evidence="1">
    <location>
        <begin position="56"/>
        <end position="85"/>
    </location>
</feature>
<dbReference type="AlphaFoldDB" id="A0A2H1V978"/>
<dbReference type="EMBL" id="ODYU01001153">
    <property type="protein sequence ID" value="SOQ36962.1"/>
    <property type="molecule type" value="Genomic_DNA"/>
</dbReference>
<sequence>MTPRPETTIRGSHKELLHAGIEPATRCTAASCPATAPTVQSKECSQSQELREGRVLQRQEGGAQQVVREVHQPTRALETPPFATQ</sequence>
<organism evidence="2">
    <name type="scientific">Spodoptera frugiperda</name>
    <name type="common">Fall armyworm</name>
    <dbReference type="NCBI Taxonomy" id="7108"/>
    <lineage>
        <taxon>Eukaryota</taxon>
        <taxon>Metazoa</taxon>
        <taxon>Ecdysozoa</taxon>
        <taxon>Arthropoda</taxon>
        <taxon>Hexapoda</taxon>
        <taxon>Insecta</taxon>
        <taxon>Pterygota</taxon>
        <taxon>Neoptera</taxon>
        <taxon>Endopterygota</taxon>
        <taxon>Lepidoptera</taxon>
        <taxon>Glossata</taxon>
        <taxon>Ditrysia</taxon>
        <taxon>Noctuoidea</taxon>
        <taxon>Noctuidae</taxon>
        <taxon>Amphipyrinae</taxon>
        <taxon>Spodoptera</taxon>
    </lineage>
</organism>
<name>A0A2H1V978_SPOFR</name>
<gene>
    <name evidence="2" type="ORF">SFRICE_007447</name>
</gene>
<accession>A0A2H1V978</accession>
<protein>
    <submittedName>
        <fullName evidence="2">SFRICE_007447</fullName>
    </submittedName>
</protein>
<proteinExistence type="predicted"/>
<evidence type="ECO:0000256" key="1">
    <source>
        <dbReference type="SAM" id="MobiDB-lite"/>
    </source>
</evidence>
<evidence type="ECO:0000313" key="2">
    <source>
        <dbReference type="EMBL" id="SOQ36962.1"/>
    </source>
</evidence>